<dbReference type="Proteomes" id="UP000229385">
    <property type="component" value="Unassembled WGS sequence"/>
</dbReference>
<sequence length="78" mass="9106">MSRGIVQQANGLVERTSMPYLSPQMTPQDTIKWHFCQWFKGFQTNFTTFAHMDESGKGFRWLARLVVRKPFILGNLEP</sequence>
<reference evidence="2" key="1">
    <citation type="submission" date="2017-09" db="EMBL/GenBank/DDBJ databases">
        <title>Depth-based differentiation of microbial function through sediment-hosted aquifers and enrichment of novel symbionts in the deep terrestrial subsurface.</title>
        <authorList>
            <person name="Probst A.J."/>
            <person name="Ladd B."/>
            <person name="Jarett J.K."/>
            <person name="Geller-Mcgrath D.E."/>
            <person name="Sieber C.M.K."/>
            <person name="Emerson J.B."/>
            <person name="Anantharaman K."/>
            <person name="Thomas B.C."/>
            <person name="Malmstrom R."/>
            <person name="Stieglmeier M."/>
            <person name="Klingl A."/>
            <person name="Woyke T."/>
            <person name="Ryan C.M."/>
            <person name="Banfield J.F."/>
        </authorList>
    </citation>
    <scope>NUCLEOTIDE SEQUENCE [LARGE SCALE GENOMIC DNA]</scope>
</reference>
<gene>
    <name evidence="1" type="ORF">CO174_02175</name>
</gene>
<dbReference type="EMBL" id="PFWU01000028">
    <property type="protein sequence ID" value="PJA45631.1"/>
    <property type="molecule type" value="Genomic_DNA"/>
</dbReference>
<organism evidence="1 2">
    <name type="scientific">Candidatus Uhrbacteria bacterium CG_4_9_14_3_um_filter_50_9</name>
    <dbReference type="NCBI Taxonomy" id="1975035"/>
    <lineage>
        <taxon>Bacteria</taxon>
        <taxon>Candidatus Uhriibacteriota</taxon>
    </lineage>
</organism>
<evidence type="ECO:0000313" key="2">
    <source>
        <dbReference type="Proteomes" id="UP000229385"/>
    </source>
</evidence>
<proteinExistence type="predicted"/>
<evidence type="ECO:0000313" key="1">
    <source>
        <dbReference type="EMBL" id="PJA45631.1"/>
    </source>
</evidence>
<accession>A0A2M7XCL5</accession>
<dbReference type="AlphaFoldDB" id="A0A2M7XCL5"/>
<protein>
    <submittedName>
        <fullName evidence="1">Uncharacterized protein</fullName>
    </submittedName>
</protein>
<comment type="caution">
    <text evidence="1">The sequence shown here is derived from an EMBL/GenBank/DDBJ whole genome shotgun (WGS) entry which is preliminary data.</text>
</comment>
<name>A0A2M7XCL5_9BACT</name>